<organism evidence="1 2">
    <name type="scientific">Aquabacterium olei</name>
    <dbReference type="NCBI Taxonomy" id="1296669"/>
    <lineage>
        <taxon>Bacteria</taxon>
        <taxon>Pseudomonadati</taxon>
        <taxon>Pseudomonadota</taxon>
        <taxon>Betaproteobacteria</taxon>
        <taxon>Burkholderiales</taxon>
        <taxon>Aquabacterium</taxon>
    </lineage>
</organism>
<accession>A0A2U8FTC7</accession>
<dbReference type="Proteomes" id="UP000244892">
    <property type="component" value="Chromosome"/>
</dbReference>
<evidence type="ECO:0000313" key="2">
    <source>
        <dbReference type="Proteomes" id="UP000244892"/>
    </source>
</evidence>
<dbReference type="OrthoDB" id="8525483at2"/>
<proteinExistence type="predicted"/>
<gene>
    <name evidence="1" type="ORF">DEH84_12450</name>
</gene>
<dbReference type="AlphaFoldDB" id="A0A2U8FTC7"/>
<evidence type="ECO:0008006" key="3">
    <source>
        <dbReference type="Google" id="ProtNLM"/>
    </source>
</evidence>
<protein>
    <recommendedName>
        <fullName evidence="3">SCP2 domain-containing protein</fullName>
    </recommendedName>
</protein>
<dbReference type="RefSeq" id="WP_109037133.1">
    <property type="nucleotide sequence ID" value="NZ_CP029210.1"/>
</dbReference>
<evidence type="ECO:0000313" key="1">
    <source>
        <dbReference type="EMBL" id="AWI54137.1"/>
    </source>
</evidence>
<reference evidence="1 2" key="1">
    <citation type="submission" date="2018-05" db="EMBL/GenBank/DDBJ databases">
        <title>complete genome sequence of Aquabacterium olei NBRC 110486.</title>
        <authorList>
            <person name="Tang B."/>
            <person name="Chang J."/>
            <person name="Zhang L."/>
            <person name="Yang H."/>
        </authorList>
    </citation>
    <scope>NUCLEOTIDE SEQUENCE [LARGE SCALE GENOMIC DNA]</scope>
    <source>
        <strain evidence="1 2">NBRC 110486</strain>
    </source>
</reference>
<keyword evidence="2" id="KW-1185">Reference proteome</keyword>
<sequence>MTASPLSWIGPLALPRLVLLLNHIVSSEPQAVSRLQPHAGRTIEIRWRSAVADAALPGLLSRIAPAADSWLPPPVRLQITPAGLFDADAPVDVPAGLVLTVALPDPLTLARKVLRGERPDVAIEGDAALAEVASWLMNNLRWDAQDDVARWMGTAPAEMLRMLGGAVRQALQRWRPGMPR</sequence>
<dbReference type="EMBL" id="CP029210">
    <property type="protein sequence ID" value="AWI54137.1"/>
    <property type="molecule type" value="Genomic_DNA"/>
</dbReference>
<name>A0A2U8FTC7_9BURK</name>
<dbReference type="KEGG" id="aon:DEH84_12450"/>